<feature type="chain" id="PRO_5037887830" evidence="2">
    <location>
        <begin position="24"/>
        <end position="464"/>
    </location>
</feature>
<reference evidence="3" key="1">
    <citation type="submission" date="2021-03" db="EMBL/GenBank/DDBJ databases">
        <title>Sagittula salina sp. nov. strain M10.9X isolated from the marine waste.</title>
        <authorList>
            <person name="Satari L."/>
            <person name="Molina-Menor E."/>
            <person name="Vidal-Verdu A."/>
            <person name="Pascual J."/>
            <person name="Pereto J."/>
            <person name="Porcar M."/>
        </authorList>
    </citation>
    <scope>NUCLEOTIDE SEQUENCE</scope>
    <source>
        <strain evidence="3">M10.9X</strain>
    </source>
</reference>
<dbReference type="PROSITE" id="PS51257">
    <property type="entry name" value="PROKAR_LIPOPROTEIN"/>
    <property type="match status" value="1"/>
</dbReference>
<comment type="caution">
    <text evidence="3">The sequence shown here is derived from an EMBL/GenBank/DDBJ whole genome shotgun (WGS) entry which is preliminary data.</text>
</comment>
<evidence type="ECO:0000313" key="3">
    <source>
        <dbReference type="EMBL" id="MBP0483006.1"/>
    </source>
</evidence>
<gene>
    <name evidence="3" type="ORF">J5474_10965</name>
</gene>
<name>A0A940S1D3_9RHOB</name>
<proteinExistence type="predicted"/>
<evidence type="ECO:0000313" key="4">
    <source>
        <dbReference type="Proteomes" id="UP000675940"/>
    </source>
</evidence>
<dbReference type="EMBL" id="JAGISH010000005">
    <property type="protein sequence ID" value="MBP0483006.1"/>
    <property type="molecule type" value="Genomic_DNA"/>
</dbReference>
<feature type="signal peptide" evidence="2">
    <location>
        <begin position="1"/>
        <end position="23"/>
    </location>
</feature>
<dbReference type="InterPro" id="IPR021323">
    <property type="entry name" value="DUF2927"/>
</dbReference>
<sequence length="464" mass="50700">MRSRARKFILPLYLLLGACMPVASPNDTATRSASSMESDSSLPPMKSFSTPHPQRPVASNTDIARDFLDLAFSLESGRPLSIFTRFEGPITVRVNGAGPVSLGPDLNRLLHRLRTEAGIDIAMTSANAANITVQPVTRSEIRDALPSAACFVVPNVSSLAEYKAARRTRQTSWSQLTRRERLSIFLPADAAPQEIRDCLHEELAQAIGPLNDLYRLPDSVFNDDNVHTVLTGYDMTILRAYYDPAIRNGMSRNEVADRLPVILARINPAGQGLTPKRLAKTPRIWIDSVQTALGPGANPAQRRQAATEALKVATAMGWTDHRRAFSHYAMGRLLQSVDPAAAQDHFVLAQRYFGTAGDTGLHRAYVASQLAAYAISAGRAEDALYLVTPHLKTAMTHENAALLATLMMLRAEALDLGGRPTEARAVRLDSLGWARYGFGSDWAVRAKLREVGSLNPARRRLGSL</sequence>
<organism evidence="3 4">
    <name type="scientific">Sagittula salina</name>
    <dbReference type="NCBI Taxonomy" id="2820268"/>
    <lineage>
        <taxon>Bacteria</taxon>
        <taxon>Pseudomonadati</taxon>
        <taxon>Pseudomonadota</taxon>
        <taxon>Alphaproteobacteria</taxon>
        <taxon>Rhodobacterales</taxon>
        <taxon>Roseobacteraceae</taxon>
        <taxon>Sagittula</taxon>
    </lineage>
</organism>
<feature type="region of interest" description="Disordered" evidence="1">
    <location>
        <begin position="26"/>
        <end position="57"/>
    </location>
</feature>
<dbReference type="RefSeq" id="WP_209360944.1">
    <property type="nucleotide sequence ID" value="NZ_JAGISH010000005.1"/>
</dbReference>
<dbReference type="AlphaFoldDB" id="A0A940S1D3"/>
<dbReference type="Proteomes" id="UP000675940">
    <property type="component" value="Unassembled WGS sequence"/>
</dbReference>
<keyword evidence="2" id="KW-0732">Signal</keyword>
<accession>A0A940S1D3</accession>
<keyword evidence="4" id="KW-1185">Reference proteome</keyword>
<dbReference type="Pfam" id="PF11150">
    <property type="entry name" value="DUF2927"/>
    <property type="match status" value="1"/>
</dbReference>
<evidence type="ECO:0000256" key="2">
    <source>
        <dbReference type="SAM" id="SignalP"/>
    </source>
</evidence>
<protein>
    <submittedName>
        <fullName evidence="3">DUF2927 domain-containing protein</fullName>
    </submittedName>
</protein>
<evidence type="ECO:0000256" key="1">
    <source>
        <dbReference type="SAM" id="MobiDB-lite"/>
    </source>
</evidence>